<dbReference type="Proteomes" id="UP000366872">
    <property type="component" value="Unassembled WGS sequence"/>
</dbReference>
<dbReference type="InterPro" id="IPR029058">
    <property type="entry name" value="AB_hydrolase_fold"/>
</dbReference>
<evidence type="ECO:0000259" key="4">
    <source>
        <dbReference type="Pfam" id="PF20434"/>
    </source>
</evidence>
<keyword evidence="3" id="KW-0732">Signal</keyword>
<dbReference type="InterPro" id="IPR049492">
    <property type="entry name" value="BD-FAE-like_dom"/>
</dbReference>
<comment type="similarity">
    <text evidence="1">Belongs to the 'GDXG' lipolytic enzyme family.</text>
</comment>
<dbReference type="SUPFAM" id="SSF53474">
    <property type="entry name" value="alpha/beta-Hydrolases"/>
    <property type="match status" value="1"/>
</dbReference>
<feature type="signal peptide" evidence="3">
    <location>
        <begin position="1"/>
        <end position="19"/>
    </location>
</feature>
<evidence type="ECO:0000256" key="2">
    <source>
        <dbReference type="ARBA" id="ARBA00022801"/>
    </source>
</evidence>
<keyword evidence="6" id="KW-1185">Reference proteome</keyword>
<accession>A0A6C2U5G0</accession>
<reference evidence="5 6" key="1">
    <citation type="submission" date="2019-04" db="EMBL/GenBank/DDBJ databases">
        <authorList>
            <person name="Van Vliet M D."/>
        </authorList>
    </citation>
    <scope>NUCLEOTIDE SEQUENCE [LARGE SCALE GENOMIC DNA]</scope>
    <source>
        <strain evidence="5 6">F1</strain>
    </source>
</reference>
<evidence type="ECO:0000256" key="3">
    <source>
        <dbReference type="SAM" id="SignalP"/>
    </source>
</evidence>
<organism evidence="5 6">
    <name type="scientific">Pontiella desulfatans</name>
    <dbReference type="NCBI Taxonomy" id="2750659"/>
    <lineage>
        <taxon>Bacteria</taxon>
        <taxon>Pseudomonadati</taxon>
        <taxon>Kiritimatiellota</taxon>
        <taxon>Kiritimatiellia</taxon>
        <taxon>Kiritimatiellales</taxon>
        <taxon>Pontiellaceae</taxon>
        <taxon>Pontiella</taxon>
    </lineage>
</organism>
<name>A0A6C2U5G0_PONDE</name>
<gene>
    <name evidence="5" type="primary">nlhH_6</name>
    <name evidence="5" type="ORF">PDESU_03812</name>
</gene>
<dbReference type="PANTHER" id="PTHR48081:SF30">
    <property type="entry name" value="ACETYL-HYDROLASE LIPR-RELATED"/>
    <property type="match status" value="1"/>
</dbReference>
<dbReference type="PANTHER" id="PTHR48081">
    <property type="entry name" value="AB HYDROLASE SUPERFAMILY PROTEIN C4A8.06C"/>
    <property type="match status" value="1"/>
</dbReference>
<proteinExistence type="inferred from homology"/>
<evidence type="ECO:0000313" key="5">
    <source>
        <dbReference type="EMBL" id="VGO15230.1"/>
    </source>
</evidence>
<dbReference type="Pfam" id="PF20434">
    <property type="entry name" value="BD-FAE"/>
    <property type="match status" value="1"/>
</dbReference>
<dbReference type="AlphaFoldDB" id="A0A6C2U5G0"/>
<dbReference type="RefSeq" id="WP_136080814.1">
    <property type="nucleotide sequence ID" value="NZ_CAAHFG010000002.1"/>
</dbReference>
<evidence type="ECO:0000256" key="1">
    <source>
        <dbReference type="ARBA" id="ARBA00010515"/>
    </source>
</evidence>
<keyword evidence="2" id="KW-0378">Hydrolase</keyword>
<dbReference type="GO" id="GO:0004806">
    <property type="term" value="F:triacylglycerol lipase activity"/>
    <property type="evidence" value="ECO:0007669"/>
    <property type="project" value="TreeGrafter"/>
</dbReference>
<dbReference type="EMBL" id="CAAHFG010000002">
    <property type="protein sequence ID" value="VGO15230.1"/>
    <property type="molecule type" value="Genomic_DNA"/>
</dbReference>
<feature type="domain" description="BD-FAE-like" evidence="4">
    <location>
        <begin position="93"/>
        <end position="290"/>
    </location>
</feature>
<protein>
    <submittedName>
        <fullName evidence="5">Carboxylesterase NlhH</fullName>
    </submittedName>
</protein>
<dbReference type="Gene3D" id="3.40.50.1820">
    <property type="entry name" value="alpha/beta hydrolase"/>
    <property type="match status" value="1"/>
</dbReference>
<feature type="chain" id="PRO_5025608346" evidence="3">
    <location>
        <begin position="20"/>
        <end position="352"/>
    </location>
</feature>
<evidence type="ECO:0000313" key="6">
    <source>
        <dbReference type="Proteomes" id="UP000366872"/>
    </source>
</evidence>
<dbReference type="InterPro" id="IPR050300">
    <property type="entry name" value="GDXG_lipolytic_enzyme"/>
</dbReference>
<sequence>MKTTCMLAVLALATTAVFAQHPGRSSENTPKLAELLKERPQLDLNRDGILTLEEALKARERNARQPRTRKMAPTHADVSYGDHPSMKLDFWKAESTEPVALFVWIHGGGFRGGDKAPANARLLEPLLNAGVSVASINYRLSGIAPYPAQMHDSARAIQFLRSKAAEWNLDPARIAVGGGSAGSGISQWLAFHDDLANPESDDPVEHRSTRVSCALALSMQSTYDPRVIRQIIPGNAFDDSALKPFYGLPDDWNWETAKIDAKLDALIKDASPINHLTADDPPVFIFHAERTRTDGNIHHPNFGTYLETAMKKTGIDCVRTTDADYDSPSGPYDHMVRFTLQHLAAAPMEKGQ</sequence>